<evidence type="ECO:0000313" key="3">
    <source>
        <dbReference type="Proteomes" id="UP000177596"/>
    </source>
</evidence>
<feature type="transmembrane region" description="Helical" evidence="1">
    <location>
        <begin position="82"/>
        <end position="103"/>
    </location>
</feature>
<proteinExistence type="predicted"/>
<name>A0A1F8DIQ7_9BACT</name>
<feature type="transmembrane region" description="Helical" evidence="1">
    <location>
        <begin position="37"/>
        <end position="61"/>
    </location>
</feature>
<evidence type="ECO:0000313" key="2">
    <source>
        <dbReference type="EMBL" id="OGM87909.1"/>
    </source>
</evidence>
<gene>
    <name evidence="2" type="ORF">A2573_01755</name>
</gene>
<keyword evidence="1" id="KW-0812">Transmembrane</keyword>
<dbReference type="AlphaFoldDB" id="A0A1F8DIQ7"/>
<keyword evidence="1" id="KW-1133">Transmembrane helix</keyword>
<sequence>MTKLLAVINPFGTIPPPAGLGKYDDSPGKAIGTLIQYVIWILIIGAGIYALFNFIMAGYAFMSAGDDPKKVAGAWSKISQTALGLAFAAGAFVLAAIFGQLIFGQWDFIIRPTIPTL</sequence>
<comment type="caution">
    <text evidence="2">The sequence shown here is derived from an EMBL/GenBank/DDBJ whole genome shotgun (WGS) entry which is preliminary data.</text>
</comment>
<protein>
    <submittedName>
        <fullName evidence="2">Uncharacterized protein</fullName>
    </submittedName>
</protein>
<reference evidence="2 3" key="1">
    <citation type="journal article" date="2016" name="Nat. Commun.">
        <title>Thousands of microbial genomes shed light on interconnected biogeochemical processes in an aquifer system.</title>
        <authorList>
            <person name="Anantharaman K."/>
            <person name="Brown C.T."/>
            <person name="Hug L.A."/>
            <person name="Sharon I."/>
            <person name="Castelle C.J."/>
            <person name="Probst A.J."/>
            <person name="Thomas B.C."/>
            <person name="Singh A."/>
            <person name="Wilkins M.J."/>
            <person name="Karaoz U."/>
            <person name="Brodie E.L."/>
            <person name="Williams K.H."/>
            <person name="Hubbard S.S."/>
            <person name="Banfield J.F."/>
        </authorList>
    </citation>
    <scope>NUCLEOTIDE SEQUENCE [LARGE SCALE GENOMIC DNA]</scope>
</reference>
<keyword evidence="1" id="KW-0472">Membrane</keyword>
<dbReference type="EMBL" id="MGIL01000020">
    <property type="protein sequence ID" value="OGM87909.1"/>
    <property type="molecule type" value="Genomic_DNA"/>
</dbReference>
<organism evidence="2 3">
    <name type="scientific">Candidatus Woesebacteria bacterium RIFOXYD1_FULL_43_18</name>
    <dbReference type="NCBI Taxonomy" id="1802551"/>
    <lineage>
        <taxon>Bacteria</taxon>
        <taxon>Candidatus Woeseibacteriota</taxon>
    </lineage>
</organism>
<accession>A0A1F8DIQ7</accession>
<dbReference type="Proteomes" id="UP000177596">
    <property type="component" value="Unassembled WGS sequence"/>
</dbReference>
<evidence type="ECO:0000256" key="1">
    <source>
        <dbReference type="SAM" id="Phobius"/>
    </source>
</evidence>